<dbReference type="Gene3D" id="1.10.510.10">
    <property type="entry name" value="Transferase(Phosphotransferase) domain 1"/>
    <property type="match status" value="1"/>
</dbReference>
<dbReference type="GO" id="GO:0004672">
    <property type="term" value="F:protein kinase activity"/>
    <property type="evidence" value="ECO:0007669"/>
    <property type="project" value="InterPro"/>
</dbReference>
<dbReference type="SUPFAM" id="SSF56112">
    <property type="entry name" value="Protein kinase-like (PK-like)"/>
    <property type="match status" value="1"/>
</dbReference>
<protein>
    <submittedName>
        <fullName evidence="3">Protein kinase domain-containing protein</fullName>
    </submittedName>
</protein>
<sequence length="249" mass="29574">MQKNSHFPRFVRAGHHKNLSYLIMQMVGPNLDYLRKQCNRRKFSLATAHHLAYQCLEALQALHLENLIHRDIRPSHFAIGSTAFDCRNVYILDYHLVRRFTRKDGQVRPARHKVRTKGCFKYASPNSLKNQDISRPDDLYSWFYMNIEFLKGRLPWRRLKNKADILHVKLSNIDDLLNDLPKQWSKIFKSVSKLTFEQDPPYYEYKSLIFEVINQENISFDEPFDWELGGESYSNFSEPLAVYLRMPSK</sequence>
<dbReference type="SMART" id="SM00220">
    <property type="entry name" value="S_TKc"/>
    <property type="match status" value="1"/>
</dbReference>
<dbReference type="Proteomes" id="UP000887565">
    <property type="component" value="Unplaced"/>
</dbReference>
<evidence type="ECO:0000259" key="1">
    <source>
        <dbReference type="PROSITE" id="PS50011"/>
    </source>
</evidence>
<dbReference type="PANTHER" id="PTHR11909">
    <property type="entry name" value="CASEIN KINASE-RELATED"/>
    <property type="match status" value="1"/>
</dbReference>
<dbReference type="GO" id="GO:0005524">
    <property type="term" value="F:ATP binding"/>
    <property type="evidence" value="ECO:0007669"/>
    <property type="project" value="InterPro"/>
</dbReference>
<dbReference type="Pfam" id="PF00069">
    <property type="entry name" value="Pkinase"/>
    <property type="match status" value="1"/>
</dbReference>
<keyword evidence="2" id="KW-1185">Reference proteome</keyword>
<dbReference type="InterPro" id="IPR011009">
    <property type="entry name" value="Kinase-like_dom_sf"/>
</dbReference>
<name>A0A915KCP8_ROMCU</name>
<dbReference type="InterPro" id="IPR050235">
    <property type="entry name" value="CK1_Ser-Thr_kinase"/>
</dbReference>
<dbReference type="InterPro" id="IPR000719">
    <property type="entry name" value="Prot_kinase_dom"/>
</dbReference>
<organism evidence="2 3">
    <name type="scientific">Romanomermis culicivorax</name>
    <name type="common">Nematode worm</name>
    <dbReference type="NCBI Taxonomy" id="13658"/>
    <lineage>
        <taxon>Eukaryota</taxon>
        <taxon>Metazoa</taxon>
        <taxon>Ecdysozoa</taxon>
        <taxon>Nematoda</taxon>
        <taxon>Enoplea</taxon>
        <taxon>Dorylaimia</taxon>
        <taxon>Mermithida</taxon>
        <taxon>Mermithoidea</taxon>
        <taxon>Mermithidae</taxon>
        <taxon>Romanomermis</taxon>
    </lineage>
</organism>
<dbReference type="OMA" id="PKHIFDY"/>
<reference evidence="3" key="1">
    <citation type="submission" date="2022-11" db="UniProtKB">
        <authorList>
            <consortium name="WormBaseParasite"/>
        </authorList>
    </citation>
    <scope>IDENTIFICATION</scope>
</reference>
<dbReference type="AlphaFoldDB" id="A0A915KCP8"/>
<dbReference type="WBParaSite" id="nRc.2.0.1.t36482-RA">
    <property type="protein sequence ID" value="nRc.2.0.1.t36482-RA"/>
    <property type="gene ID" value="nRc.2.0.1.g36482"/>
</dbReference>
<accession>A0A915KCP8</accession>
<proteinExistence type="predicted"/>
<evidence type="ECO:0000313" key="3">
    <source>
        <dbReference type="WBParaSite" id="nRc.2.0.1.t36482-RA"/>
    </source>
</evidence>
<evidence type="ECO:0000313" key="2">
    <source>
        <dbReference type="Proteomes" id="UP000887565"/>
    </source>
</evidence>
<dbReference type="PROSITE" id="PS50011">
    <property type="entry name" value="PROTEIN_KINASE_DOM"/>
    <property type="match status" value="1"/>
</dbReference>
<feature type="domain" description="Protein kinase" evidence="1">
    <location>
        <begin position="1"/>
        <end position="218"/>
    </location>
</feature>